<feature type="transmembrane region" description="Helical" evidence="7">
    <location>
        <begin position="59"/>
        <end position="81"/>
    </location>
</feature>
<evidence type="ECO:0000256" key="5">
    <source>
        <dbReference type="ARBA" id="ARBA00038359"/>
    </source>
</evidence>
<organism evidence="9 10">
    <name type="scientific">Diaporthe vaccinii</name>
    <dbReference type="NCBI Taxonomy" id="105482"/>
    <lineage>
        <taxon>Eukaryota</taxon>
        <taxon>Fungi</taxon>
        <taxon>Dikarya</taxon>
        <taxon>Ascomycota</taxon>
        <taxon>Pezizomycotina</taxon>
        <taxon>Sordariomycetes</taxon>
        <taxon>Sordariomycetidae</taxon>
        <taxon>Diaporthales</taxon>
        <taxon>Diaporthaceae</taxon>
        <taxon>Diaporthe</taxon>
        <taxon>Diaporthe eres species complex</taxon>
    </lineage>
</organism>
<dbReference type="PANTHER" id="PTHR33048">
    <property type="entry name" value="PTH11-LIKE INTEGRAL MEMBRANE PROTEIN (AFU_ORTHOLOGUE AFUA_5G11245)"/>
    <property type="match status" value="1"/>
</dbReference>
<feature type="compositionally biased region" description="Polar residues" evidence="6">
    <location>
        <begin position="359"/>
        <end position="382"/>
    </location>
</feature>
<evidence type="ECO:0000256" key="7">
    <source>
        <dbReference type="SAM" id="Phobius"/>
    </source>
</evidence>
<evidence type="ECO:0000256" key="1">
    <source>
        <dbReference type="ARBA" id="ARBA00004141"/>
    </source>
</evidence>
<protein>
    <recommendedName>
        <fullName evidence="8">Rhodopsin domain-containing protein</fullName>
    </recommendedName>
</protein>
<feature type="transmembrane region" description="Helical" evidence="7">
    <location>
        <begin position="138"/>
        <end position="159"/>
    </location>
</feature>
<evidence type="ECO:0000259" key="8">
    <source>
        <dbReference type="Pfam" id="PF20684"/>
    </source>
</evidence>
<keyword evidence="3 7" id="KW-1133">Transmembrane helix</keyword>
<comment type="caution">
    <text evidence="9">The sequence shown here is derived from an EMBL/GenBank/DDBJ whole genome shotgun (WGS) entry which is preliminary data.</text>
</comment>
<feature type="domain" description="Rhodopsin" evidence="8">
    <location>
        <begin position="43"/>
        <end position="280"/>
    </location>
</feature>
<feature type="transmembrane region" description="Helical" evidence="7">
    <location>
        <begin position="26"/>
        <end position="47"/>
    </location>
</feature>
<evidence type="ECO:0000313" key="9">
    <source>
        <dbReference type="EMBL" id="KAL2292165.1"/>
    </source>
</evidence>
<proteinExistence type="inferred from homology"/>
<evidence type="ECO:0000256" key="3">
    <source>
        <dbReference type="ARBA" id="ARBA00022989"/>
    </source>
</evidence>
<dbReference type="InterPro" id="IPR049326">
    <property type="entry name" value="Rhodopsin_dom_fungi"/>
</dbReference>
<feature type="transmembrane region" description="Helical" evidence="7">
    <location>
        <begin position="179"/>
        <end position="205"/>
    </location>
</feature>
<feature type="transmembrane region" description="Helical" evidence="7">
    <location>
        <begin position="101"/>
        <end position="126"/>
    </location>
</feature>
<comment type="similarity">
    <text evidence="5">Belongs to the SAT4 family.</text>
</comment>
<name>A0ABR4FCA6_9PEZI</name>
<accession>A0ABR4FCA6</accession>
<dbReference type="PANTHER" id="PTHR33048:SF47">
    <property type="entry name" value="INTEGRAL MEMBRANE PROTEIN-RELATED"/>
    <property type="match status" value="1"/>
</dbReference>
<evidence type="ECO:0000256" key="2">
    <source>
        <dbReference type="ARBA" id="ARBA00022692"/>
    </source>
</evidence>
<keyword evidence="2 7" id="KW-0812">Transmembrane</keyword>
<evidence type="ECO:0000256" key="6">
    <source>
        <dbReference type="SAM" id="MobiDB-lite"/>
    </source>
</evidence>
<keyword evidence="4 7" id="KW-0472">Membrane</keyword>
<gene>
    <name evidence="9" type="ORF">FJTKL_10808</name>
</gene>
<dbReference type="EMBL" id="JBAWTH010000004">
    <property type="protein sequence ID" value="KAL2292165.1"/>
    <property type="molecule type" value="Genomic_DNA"/>
</dbReference>
<dbReference type="InterPro" id="IPR052337">
    <property type="entry name" value="SAT4-like"/>
</dbReference>
<dbReference type="Proteomes" id="UP001600888">
    <property type="component" value="Unassembled WGS sequence"/>
</dbReference>
<feature type="transmembrane region" description="Helical" evidence="7">
    <location>
        <begin position="217"/>
        <end position="237"/>
    </location>
</feature>
<evidence type="ECO:0000313" key="10">
    <source>
        <dbReference type="Proteomes" id="UP001600888"/>
    </source>
</evidence>
<sequence>MEDSIVLARLQAKLCELPHDSLNPTVWGVSIMTGTICFAMVALRLVARHYTGNKLWLDDLFQILGAIVMIPLLAIAIMVSIEGLGKHIYDIDFKHSYTDVFKYYYLTEVIYHVHSTLIKLCMLFLYIRIFPDRLTKSLAYGGIAFLVISQVVVTFLTIFQCRPVQAVYDLEIKEKQCLSITNIAISGTAFNIAAELMIFAIPIPVVSSLQMSRSKKVGIIFLFSVGLIVIGVASVRAPTLTKLSDHRDITRTLAPTFIWSCAELTASNIVITLPAVSQFLHAGFSKVSDRVLAWKKRADKTVIGTRILAPIQHKLQGKKNMTLPHRLDTVASFDSLGPITVTTAVNSVNTGADEKRRNLPSTSNTTDSKTLQGSQISYDDKV</sequence>
<keyword evidence="10" id="KW-1185">Reference proteome</keyword>
<evidence type="ECO:0000256" key="4">
    <source>
        <dbReference type="ARBA" id="ARBA00023136"/>
    </source>
</evidence>
<reference evidence="9 10" key="1">
    <citation type="submission" date="2024-03" db="EMBL/GenBank/DDBJ databases">
        <title>A high-quality draft genome sequence of Diaporthe vaccinii, a causative agent of upright dieback and viscid rot disease in cranberry plants.</title>
        <authorList>
            <person name="Sarrasin M."/>
            <person name="Lang B.F."/>
            <person name="Burger G."/>
        </authorList>
    </citation>
    <scope>NUCLEOTIDE SEQUENCE [LARGE SCALE GENOMIC DNA]</scope>
    <source>
        <strain evidence="9 10">IS7</strain>
    </source>
</reference>
<feature type="region of interest" description="Disordered" evidence="6">
    <location>
        <begin position="353"/>
        <end position="382"/>
    </location>
</feature>
<dbReference type="Pfam" id="PF20684">
    <property type="entry name" value="Fung_rhodopsin"/>
    <property type="match status" value="1"/>
</dbReference>
<comment type="subcellular location">
    <subcellularLocation>
        <location evidence="1">Membrane</location>
        <topology evidence="1">Multi-pass membrane protein</topology>
    </subcellularLocation>
</comment>